<proteinExistence type="predicted"/>
<dbReference type="AlphaFoldDB" id="U1PES1"/>
<sequence>MDSITIVFEGFLHGAVRYAVEDMFHVPLLASRERPDGAVGGLCPGLLEITTCFLELTAGVVEFRSVEEPRRASHGNLGEAEGLILCLASWCGTRSTRDN</sequence>
<evidence type="ECO:0000313" key="2">
    <source>
        <dbReference type="Proteomes" id="UP000030649"/>
    </source>
</evidence>
<name>U1PES1_9EURY</name>
<protein>
    <submittedName>
        <fullName evidence="1">Uncharacterized protein</fullName>
    </submittedName>
</protein>
<dbReference type="HOGENOM" id="CLU_2313730_0_0_2"/>
<reference evidence="1 2" key="1">
    <citation type="journal article" date="2013" name="PLoS ONE">
        <title>Assembly-driven community genomics of a hypersaline microbial ecosystem.</title>
        <authorList>
            <person name="Podell S."/>
            <person name="Ugalde J.A."/>
            <person name="Narasingarao P."/>
            <person name="Banfield J.F."/>
            <person name="Heidelberg K.B."/>
            <person name="Allen E.E."/>
        </authorList>
    </citation>
    <scope>NUCLEOTIDE SEQUENCE [LARGE SCALE GENOMIC DNA]</scope>
    <source>
        <strain evidence="2">J07HQW1</strain>
    </source>
</reference>
<dbReference type="Proteomes" id="UP000030649">
    <property type="component" value="Unassembled WGS sequence"/>
</dbReference>
<gene>
    <name evidence="1" type="ORF">J07HQW1_00615</name>
</gene>
<dbReference type="EMBL" id="KE356560">
    <property type="protein sequence ID" value="ERG90591.1"/>
    <property type="molecule type" value="Genomic_DNA"/>
</dbReference>
<organism evidence="1 2">
    <name type="scientific">Haloquadratum walsbyi J07HQW1</name>
    <dbReference type="NCBI Taxonomy" id="1238424"/>
    <lineage>
        <taxon>Archaea</taxon>
        <taxon>Methanobacteriati</taxon>
        <taxon>Methanobacteriota</taxon>
        <taxon>Stenosarchaea group</taxon>
        <taxon>Halobacteria</taxon>
        <taxon>Halobacteriales</taxon>
        <taxon>Haloferacaceae</taxon>
        <taxon>Haloquadratum</taxon>
    </lineage>
</organism>
<evidence type="ECO:0000313" key="1">
    <source>
        <dbReference type="EMBL" id="ERG90591.1"/>
    </source>
</evidence>
<accession>U1PES1</accession>